<organism evidence="2">
    <name type="scientific">uncultured Solirubrobacteraceae bacterium</name>
    <dbReference type="NCBI Taxonomy" id="1162706"/>
    <lineage>
        <taxon>Bacteria</taxon>
        <taxon>Bacillati</taxon>
        <taxon>Actinomycetota</taxon>
        <taxon>Thermoleophilia</taxon>
        <taxon>Solirubrobacterales</taxon>
        <taxon>Solirubrobacteraceae</taxon>
        <taxon>environmental samples</taxon>
    </lineage>
</organism>
<evidence type="ECO:0000256" key="1">
    <source>
        <dbReference type="SAM" id="MobiDB-lite"/>
    </source>
</evidence>
<evidence type="ECO:0000313" key="2">
    <source>
        <dbReference type="EMBL" id="CAA9521292.1"/>
    </source>
</evidence>
<dbReference type="EMBL" id="CADCVS010000393">
    <property type="protein sequence ID" value="CAA9521292.1"/>
    <property type="molecule type" value="Genomic_DNA"/>
</dbReference>
<feature type="region of interest" description="Disordered" evidence="1">
    <location>
        <begin position="1"/>
        <end position="125"/>
    </location>
</feature>
<name>A0A6J4TEF7_9ACTN</name>
<feature type="compositionally biased region" description="Basic residues" evidence="1">
    <location>
        <begin position="1"/>
        <end position="22"/>
    </location>
</feature>
<feature type="compositionally biased region" description="Basic residues" evidence="1">
    <location>
        <begin position="112"/>
        <end position="125"/>
    </location>
</feature>
<protein>
    <submittedName>
        <fullName evidence="2">Uncharacterized protein</fullName>
    </submittedName>
</protein>
<dbReference type="AlphaFoldDB" id="A0A6J4TEF7"/>
<feature type="non-terminal residue" evidence="2">
    <location>
        <position position="1"/>
    </location>
</feature>
<accession>A0A6J4TEF7</accession>
<feature type="compositionally biased region" description="Basic residues" evidence="1">
    <location>
        <begin position="65"/>
        <end position="79"/>
    </location>
</feature>
<feature type="non-terminal residue" evidence="2">
    <location>
        <position position="125"/>
    </location>
</feature>
<gene>
    <name evidence="2" type="ORF">AVDCRST_MAG30-3059</name>
</gene>
<sequence>GRRPDHPRRAGGHRGPARHRRLDRPAPPAGAQPRRLRALARGGQRGARRRPGRGPRVGALDPRGRRPRRLPARARRERRAHPDPHRRPARHRRGQGDLPLRRRRPAGGPHARPPRRRVGPRVHHL</sequence>
<proteinExistence type="predicted"/>
<reference evidence="2" key="1">
    <citation type="submission" date="2020-02" db="EMBL/GenBank/DDBJ databases">
        <authorList>
            <person name="Meier V. D."/>
        </authorList>
    </citation>
    <scope>NUCLEOTIDE SEQUENCE</scope>
    <source>
        <strain evidence="2">AVDCRST_MAG30</strain>
    </source>
</reference>